<comment type="caution">
    <text evidence="8">The sequence shown here is derived from an EMBL/GenBank/DDBJ whole genome shotgun (WGS) entry which is preliminary data.</text>
</comment>
<dbReference type="InterPro" id="IPR051328">
    <property type="entry name" value="T7SS_ABC-Transporter"/>
</dbReference>
<dbReference type="Proteomes" id="UP001481872">
    <property type="component" value="Unassembled WGS sequence"/>
</dbReference>
<dbReference type="NCBIfam" id="TIGR03062">
    <property type="entry name" value="pip_yhgE_Cterm"/>
    <property type="match status" value="1"/>
</dbReference>
<evidence type="ECO:0000259" key="7">
    <source>
        <dbReference type="Pfam" id="PF12698"/>
    </source>
</evidence>
<protein>
    <submittedName>
        <fullName evidence="8">YhgE/Pip domain-containing protein</fullName>
    </submittedName>
</protein>
<evidence type="ECO:0000256" key="2">
    <source>
        <dbReference type="ARBA" id="ARBA00022692"/>
    </source>
</evidence>
<evidence type="ECO:0000256" key="1">
    <source>
        <dbReference type="ARBA" id="ARBA00004141"/>
    </source>
</evidence>
<evidence type="ECO:0000256" key="5">
    <source>
        <dbReference type="SAM" id="Coils"/>
    </source>
</evidence>
<keyword evidence="5" id="KW-0175">Coiled coil</keyword>
<evidence type="ECO:0000313" key="9">
    <source>
        <dbReference type="Proteomes" id="UP001481872"/>
    </source>
</evidence>
<reference evidence="8 9" key="1">
    <citation type="submission" date="2024-04" db="EMBL/GenBank/DDBJ databases">
        <title>Human intestinal bacterial collection.</title>
        <authorList>
            <person name="Pauvert C."/>
            <person name="Hitch T.C.A."/>
            <person name="Clavel T."/>
        </authorList>
    </citation>
    <scope>NUCLEOTIDE SEQUENCE [LARGE SCALE GENOMIC DNA]</scope>
    <source>
        <strain evidence="8 9">CLA-SR-H026</strain>
    </source>
</reference>
<feature type="transmembrane region" description="Helical" evidence="6">
    <location>
        <begin position="20"/>
        <end position="38"/>
    </location>
</feature>
<organism evidence="8 9">
    <name type="scientific">Aedoeadaptatus acetigenes</name>
    <dbReference type="NCBI Taxonomy" id="2981723"/>
    <lineage>
        <taxon>Bacteria</taxon>
        <taxon>Bacillati</taxon>
        <taxon>Bacillota</taxon>
        <taxon>Tissierellia</taxon>
        <taxon>Tissierellales</taxon>
        <taxon>Peptoniphilaceae</taxon>
        <taxon>Aedoeadaptatus</taxon>
    </lineage>
</organism>
<keyword evidence="9" id="KW-1185">Reference proteome</keyword>
<keyword evidence="2 6" id="KW-0812">Transmembrane</keyword>
<feature type="domain" description="ABC-2 type transporter transmembrane" evidence="7">
    <location>
        <begin position="28"/>
        <end position="168"/>
    </location>
</feature>
<dbReference type="InterPro" id="IPR017501">
    <property type="entry name" value="Phage_infect_YhgE_C"/>
</dbReference>
<dbReference type="NCBIfam" id="TIGR03061">
    <property type="entry name" value="pip_yhgE_Nterm"/>
    <property type="match status" value="1"/>
</dbReference>
<proteinExistence type="predicted"/>
<dbReference type="Pfam" id="PF12698">
    <property type="entry name" value="ABC2_membrane_3"/>
    <property type="match status" value="2"/>
</dbReference>
<gene>
    <name evidence="8" type="ORF">AAA081_06155</name>
</gene>
<keyword evidence="4 6" id="KW-0472">Membrane</keyword>
<keyword evidence="3 6" id="KW-1133">Transmembrane helix</keyword>
<feature type="domain" description="ABC-2 type transporter transmembrane" evidence="7">
    <location>
        <begin position="498"/>
        <end position="703"/>
    </location>
</feature>
<feature type="coiled-coil region" evidence="5">
    <location>
        <begin position="240"/>
        <end position="277"/>
    </location>
</feature>
<feature type="transmembrane region" description="Helical" evidence="6">
    <location>
        <begin position="599"/>
        <end position="618"/>
    </location>
</feature>
<feature type="transmembrane region" description="Helical" evidence="6">
    <location>
        <begin position="566"/>
        <end position="587"/>
    </location>
</feature>
<feature type="coiled-coil region" evidence="5">
    <location>
        <begin position="381"/>
        <end position="408"/>
    </location>
</feature>
<dbReference type="InterPro" id="IPR017500">
    <property type="entry name" value="Phage_infect_YhgE_N"/>
</dbReference>
<dbReference type="EMBL" id="JBBNPS010000015">
    <property type="protein sequence ID" value="MEQ3353874.1"/>
    <property type="molecule type" value="Genomic_DNA"/>
</dbReference>
<dbReference type="PANTHER" id="PTHR43077">
    <property type="entry name" value="TRANSPORT PERMEASE YVFS-RELATED"/>
    <property type="match status" value="1"/>
</dbReference>
<dbReference type="InterPro" id="IPR013525">
    <property type="entry name" value="ABC2_TM"/>
</dbReference>
<comment type="subcellular location">
    <subcellularLocation>
        <location evidence="1">Membrane</location>
        <topology evidence="1">Multi-pass membrane protein</topology>
    </subcellularLocation>
</comment>
<dbReference type="Gene3D" id="3.40.1710.10">
    <property type="entry name" value="abc type-2 transporter like domain"/>
    <property type="match status" value="1"/>
</dbReference>
<dbReference type="RefSeq" id="WP_349054148.1">
    <property type="nucleotide sequence ID" value="NZ_JBBNPS010000015.1"/>
</dbReference>
<evidence type="ECO:0000256" key="3">
    <source>
        <dbReference type="ARBA" id="ARBA00022989"/>
    </source>
</evidence>
<evidence type="ECO:0000256" key="6">
    <source>
        <dbReference type="SAM" id="Phobius"/>
    </source>
</evidence>
<accession>A0ABV1J6R8</accession>
<feature type="transmembrane region" description="Helical" evidence="6">
    <location>
        <begin position="630"/>
        <end position="649"/>
    </location>
</feature>
<sequence length="726" mass="82036">MNKIKNHTKEDFSRIKNNSIVLVLFLGISLIPCLYAWFNIAASWDPYKHTENIPMAVVNEDKGYEPTLIPKTFDIGEKLKMNLAVEETVNWIFTDREDAVEGVKSGTYYAAIIIPADFSEKMFSFLSPGGEAPELEYYVNEKKNAIAPKVVGKEAGNLTDWVKETFTKTLYDTVFDSLLTFKEDGENARTDALWDQLQQQLGQSSDALSVQAATLRSFKQLAEASKVVMKSGDNLMDTSKSALDENMGRMKEDRKDLNELKSTLNLFRRNMETALDKNIAYMEKLGGDVDDLFEDGEAKRDRFVANRRAVISTLEQDIKDKEEMVRKITDLNDELPIPLMGLERAAEKICRSKGYEEAMLKDLKAVDDGEAEAYEDIAALRREFLDSKERNQENLDALRREINEAMFARLDSVQNQLDGVGKDTEKLWADARQSAKEVARLSARLQGNLSDLSNHMDRSIELIDGAKQSVDDLYDKTVVLENSEGVDKIKLFLSEDTKQLSQFLAKPMQTRIHHIFAVENYGSAMAAFYTTLALWVGAVVQVALIDVKTPASYEEKYGEFKPHEQYLGRLSLFLIIATIQSLLIALGDLYFLDIQCLHPAHFLFTTWVASMVFTMVIYTLTVSFGDIGKAICVVLMVIQVAGSGGTFPIDVAPKFFRTMYPFLPFVHSMNAMKETIAGFYGATYTRSLLILQIYLIGSLVLGLVLRKPIVKLNDRFMERLEETKIM</sequence>
<dbReference type="PANTHER" id="PTHR43077:SF10">
    <property type="entry name" value="TRANSPORT PERMEASE PROTEIN"/>
    <property type="match status" value="1"/>
</dbReference>
<evidence type="ECO:0000256" key="4">
    <source>
        <dbReference type="ARBA" id="ARBA00023136"/>
    </source>
</evidence>
<evidence type="ECO:0000313" key="8">
    <source>
        <dbReference type="EMBL" id="MEQ3353874.1"/>
    </source>
</evidence>
<name>A0ABV1J6R8_9FIRM</name>
<feature type="transmembrane region" description="Helical" evidence="6">
    <location>
        <begin position="688"/>
        <end position="705"/>
    </location>
</feature>
<feature type="transmembrane region" description="Helical" evidence="6">
    <location>
        <begin position="526"/>
        <end position="545"/>
    </location>
</feature>